<protein>
    <submittedName>
        <fullName evidence="2">Membrane protein</fullName>
    </submittedName>
</protein>
<keyword evidence="1" id="KW-1133">Transmembrane helix</keyword>
<evidence type="ECO:0000313" key="3">
    <source>
        <dbReference type="Proteomes" id="UP001241747"/>
    </source>
</evidence>
<name>A0ABU0LA14_XANAG</name>
<dbReference type="EMBL" id="JAUSVY010000002">
    <property type="protein sequence ID" value="MDQ0503982.1"/>
    <property type="molecule type" value="Genomic_DNA"/>
</dbReference>
<proteinExistence type="predicted"/>
<dbReference type="PANTHER" id="PTHR30373:SF8">
    <property type="entry name" value="BLL7265 PROTEIN"/>
    <property type="match status" value="1"/>
</dbReference>
<feature type="transmembrane region" description="Helical" evidence="1">
    <location>
        <begin position="85"/>
        <end position="104"/>
    </location>
</feature>
<accession>A0ABU0LA14</accession>
<dbReference type="Proteomes" id="UP001241747">
    <property type="component" value="Unassembled WGS sequence"/>
</dbReference>
<dbReference type="Gene3D" id="3.10.310.50">
    <property type="match status" value="1"/>
</dbReference>
<keyword evidence="1" id="KW-0472">Membrane</keyword>
<feature type="transmembrane region" description="Helical" evidence="1">
    <location>
        <begin position="58"/>
        <end position="79"/>
    </location>
</feature>
<keyword evidence="3" id="KW-1185">Reference proteome</keyword>
<dbReference type="PANTHER" id="PTHR30373">
    <property type="entry name" value="UPF0603 PROTEIN YGCG"/>
    <property type="match status" value="1"/>
</dbReference>
<evidence type="ECO:0000256" key="1">
    <source>
        <dbReference type="SAM" id="Phobius"/>
    </source>
</evidence>
<keyword evidence="1" id="KW-0812">Transmembrane</keyword>
<dbReference type="RefSeq" id="WP_237346959.1">
    <property type="nucleotide sequence ID" value="NZ_JABWGX010000025.1"/>
</dbReference>
<evidence type="ECO:0000313" key="2">
    <source>
        <dbReference type="EMBL" id="MDQ0503982.1"/>
    </source>
</evidence>
<reference evidence="2 3" key="1">
    <citation type="submission" date="2023-07" db="EMBL/GenBank/DDBJ databases">
        <title>Genomic Encyclopedia of Type Strains, Phase IV (KMG-IV): sequencing the most valuable type-strain genomes for metagenomic binning, comparative biology and taxonomic classification.</title>
        <authorList>
            <person name="Goeker M."/>
        </authorList>
    </citation>
    <scope>NUCLEOTIDE SEQUENCE [LARGE SCALE GENOMIC DNA]</scope>
    <source>
        <strain evidence="2 3">DSM 3770</strain>
    </source>
</reference>
<sequence length="222" mass="23463">MTSVASAALPRRRPVADLSGLSPEAVREVSEAIAAAELHTSAEIRVVVSRASLVQHPFFSVMWSALVSLVLPWAVVVVWPMSALSILQVQAIIFLIVAGILMMPQMTERAVPRMALKAAARAAAVEAFLAHGVSQTDGRTGILIFVAARERFVEVVADAGVHTPLGPVAWAEICDVVSRQASRGTLADGLVAAVRKAGELLAGPLPQRPGDVNEITDRVVII</sequence>
<comment type="caution">
    <text evidence="2">The sequence shown here is derived from an EMBL/GenBank/DDBJ whole genome shotgun (WGS) entry which is preliminary data.</text>
</comment>
<organism evidence="2 3">
    <name type="scientific">Xanthobacter agilis</name>
    <dbReference type="NCBI Taxonomy" id="47492"/>
    <lineage>
        <taxon>Bacteria</taxon>
        <taxon>Pseudomonadati</taxon>
        <taxon>Pseudomonadota</taxon>
        <taxon>Alphaproteobacteria</taxon>
        <taxon>Hyphomicrobiales</taxon>
        <taxon>Xanthobacteraceae</taxon>
        <taxon>Xanthobacter</taxon>
    </lineage>
</organism>
<gene>
    <name evidence="2" type="ORF">QOZ94_000756</name>
</gene>